<dbReference type="Proteomes" id="UP000824120">
    <property type="component" value="Chromosome 7"/>
</dbReference>
<sequence>MRWYDHFGDPPSGSSIAKWFTFYIGRADHRSDIFGESASLIGNASMRFGELKLYRLLVAPEGPGHRSEIFGKAHAVWRSTEWFGDNSQASLWAS</sequence>
<proteinExistence type="predicted"/>
<dbReference type="EMBL" id="JACXVP010000007">
    <property type="protein sequence ID" value="KAG5595322.1"/>
    <property type="molecule type" value="Genomic_DNA"/>
</dbReference>
<keyword evidence="2" id="KW-1185">Reference proteome</keyword>
<accession>A0A9J5Y5M1</accession>
<evidence type="ECO:0000313" key="1">
    <source>
        <dbReference type="EMBL" id="KAG5595322.1"/>
    </source>
</evidence>
<dbReference type="AlphaFoldDB" id="A0A9J5Y5M1"/>
<name>A0A9J5Y5M1_SOLCO</name>
<reference evidence="1 2" key="1">
    <citation type="submission" date="2020-09" db="EMBL/GenBank/DDBJ databases">
        <title>De no assembly of potato wild relative species, Solanum commersonii.</title>
        <authorList>
            <person name="Cho K."/>
        </authorList>
    </citation>
    <scope>NUCLEOTIDE SEQUENCE [LARGE SCALE GENOMIC DNA]</scope>
    <source>
        <strain evidence="1">LZ3.2</strain>
        <tissue evidence="1">Leaf</tissue>
    </source>
</reference>
<evidence type="ECO:0000313" key="2">
    <source>
        <dbReference type="Proteomes" id="UP000824120"/>
    </source>
</evidence>
<gene>
    <name evidence="1" type="ORF">H5410_036554</name>
</gene>
<organism evidence="1 2">
    <name type="scientific">Solanum commersonii</name>
    <name type="common">Commerson's wild potato</name>
    <name type="synonym">Commerson's nightshade</name>
    <dbReference type="NCBI Taxonomy" id="4109"/>
    <lineage>
        <taxon>Eukaryota</taxon>
        <taxon>Viridiplantae</taxon>
        <taxon>Streptophyta</taxon>
        <taxon>Embryophyta</taxon>
        <taxon>Tracheophyta</taxon>
        <taxon>Spermatophyta</taxon>
        <taxon>Magnoliopsida</taxon>
        <taxon>eudicotyledons</taxon>
        <taxon>Gunneridae</taxon>
        <taxon>Pentapetalae</taxon>
        <taxon>asterids</taxon>
        <taxon>lamiids</taxon>
        <taxon>Solanales</taxon>
        <taxon>Solanaceae</taxon>
        <taxon>Solanoideae</taxon>
        <taxon>Solaneae</taxon>
        <taxon>Solanum</taxon>
    </lineage>
</organism>
<protein>
    <submittedName>
        <fullName evidence="1">Uncharacterized protein</fullName>
    </submittedName>
</protein>
<comment type="caution">
    <text evidence="1">The sequence shown here is derived from an EMBL/GenBank/DDBJ whole genome shotgun (WGS) entry which is preliminary data.</text>
</comment>